<dbReference type="EMBL" id="QGKW02001988">
    <property type="protein sequence ID" value="KAF2553772.1"/>
    <property type="molecule type" value="Genomic_DNA"/>
</dbReference>
<evidence type="ECO:0000313" key="1">
    <source>
        <dbReference type="EMBL" id="KAF2553772.1"/>
    </source>
</evidence>
<accession>A0A8S9HC51</accession>
<protein>
    <submittedName>
        <fullName evidence="1">Uncharacterized protein</fullName>
    </submittedName>
</protein>
<dbReference type="AlphaFoldDB" id="A0A8S9HC51"/>
<dbReference type="Proteomes" id="UP000712281">
    <property type="component" value="Unassembled WGS sequence"/>
</dbReference>
<sequence>MILAPRGGRGIIEGIPNKDNRWREKFFIFKINPASVRDFDFERIPREWSDDIEFLLSIKPFGSAPMSPELRGLMETLRRGSTRWLSFTTSLNLYPHSRVSWNEC</sequence>
<organism evidence="1 2">
    <name type="scientific">Brassica cretica</name>
    <name type="common">Mustard</name>
    <dbReference type="NCBI Taxonomy" id="69181"/>
    <lineage>
        <taxon>Eukaryota</taxon>
        <taxon>Viridiplantae</taxon>
        <taxon>Streptophyta</taxon>
        <taxon>Embryophyta</taxon>
        <taxon>Tracheophyta</taxon>
        <taxon>Spermatophyta</taxon>
        <taxon>Magnoliopsida</taxon>
        <taxon>eudicotyledons</taxon>
        <taxon>Gunneridae</taxon>
        <taxon>Pentapetalae</taxon>
        <taxon>rosids</taxon>
        <taxon>malvids</taxon>
        <taxon>Brassicales</taxon>
        <taxon>Brassicaceae</taxon>
        <taxon>Brassiceae</taxon>
        <taxon>Brassica</taxon>
    </lineage>
</organism>
<reference evidence="1" key="1">
    <citation type="submission" date="2019-12" db="EMBL/GenBank/DDBJ databases">
        <title>Genome sequencing and annotation of Brassica cretica.</title>
        <authorList>
            <person name="Studholme D.J."/>
            <person name="Sarris P.F."/>
        </authorList>
    </citation>
    <scope>NUCLEOTIDE SEQUENCE</scope>
    <source>
        <strain evidence="1">PFS-001/15</strain>
        <tissue evidence="1">Leaf</tissue>
    </source>
</reference>
<evidence type="ECO:0000313" key="2">
    <source>
        <dbReference type="Proteomes" id="UP000712281"/>
    </source>
</evidence>
<proteinExistence type="predicted"/>
<comment type="caution">
    <text evidence="1">The sequence shown here is derived from an EMBL/GenBank/DDBJ whole genome shotgun (WGS) entry which is preliminary data.</text>
</comment>
<name>A0A8S9HC51_BRACR</name>
<gene>
    <name evidence="1" type="ORF">F2Q68_00035310</name>
</gene>